<sequence>MAVEELRADPAGNTLRAALGLIPRGRRDTLPDLALIRRGVVPDRDRLARYDHVCGFRLADVLPGTYPHVLAFPLAMRLLTAPDFPFPAIGLVHIANRITVLRPLRADDVLDIAVEAAGLRPHPRGRQVDLLTSITVDGDPVWTSTSTYLSKETQPAGRPSRSSDSSPVPSASAPLAPPSPTPPSPTPPSPTPPSRSPSSSVPSTSQSSSPSAPSTPSSSGPSAVWRVPARVGGDYAAVSGDRNPIHTSRIGARLFVFPRPIAHGMWSLARCLAFFEGRLPSSYTVDVSFKQPILLPAEVALTADAAGQFSLYGVKSARPHLAGQVTPA</sequence>
<proteinExistence type="inferred from homology"/>
<dbReference type="Gene3D" id="3.10.129.10">
    <property type="entry name" value="Hotdog Thioesterase"/>
    <property type="match status" value="1"/>
</dbReference>
<dbReference type="InterPro" id="IPR002539">
    <property type="entry name" value="MaoC-like_dom"/>
</dbReference>
<feature type="domain" description="MaoC-like" evidence="3">
    <location>
        <begin position="235"/>
        <end position="303"/>
    </location>
</feature>
<keyword evidence="5" id="KW-1185">Reference proteome</keyword>
<dbReference type="PANTHER" id="PTHR43841">
    <property type="entry name" value="3-HYDROXYACYL-THIOESTER DEHYDRATASE HTDX-RELATED"/>
    <property type="match status" value="1"/>
</dbReference>
<dbReference type="Proteomes" id="UP000609879">
    <property type="component" value="Unassembled WGS sequence"/>
</dbReference>
<reference evidence="4 5" key="1">
    <citation type="submission" date="2021-01" db="EMBL/GenBank/DDBJ databases">
        <title>Whole genome shotgun sequence of Actinoplanes deccanensis NBRC 13994.</title>
        <authorList>
            <person name="Komaki H."/>
            <person name="Tamura T."/>
        </authorList>
    </citation>
    <scope>NUCLEOTIDE SEQUENCE [LARGE SCALE GENOMIC DNA]</scope>
    <source>
        <strain evidence="4 5">NBRC 13994</strain>
    </source>
</reference>
<evidence type="ECO:0000313" key="5">
    <source>
        <dbReference type="Proteomes" id="UP000609879"/>
    </source>
</evidence>
<organism evidence="4 5">
    <name type="scientific">Paractinoplanes deccanensis</name>
    <dbReference type="NCBI Taxonomy" id="113561"/>
    <lineage>
        <taxon>Bacteria</taxon>
        <taxon>Bacillati</taxon>
        <taxon>Actinomycetota</taxon>
        <taxon>Actinomycetes</taxon>
        <taxon>Micromonosporales</taxon>
        <taxon>Micromonosporaceae</taxon>
        <taxon>Paractinoplanes</taxon>
    </lineage>
</organism>
<feature type="region of interest" description="Disordered" evidence="2">
    <location>
        <begin position="142"/>
        <end position="225"/>
    </location>
</feature>
<evidence type="ECO:0000256" key="1">
    <source>
        <dbReference type="ARBA" id="ARBA00005254"/>
    </source>
</evidence>
<evidence type="ECO:0000313" key="4">
    <source>
        <dbReference type="EMBL" id="GID74562.1"/>
    </source>
</evidence>
<feature type="compositionally biased region" description="Low complexity" evidence="2">
    <location>
        <begin position="159"/>
        <end position="174"/>
    </location>
</feature>
<name>A0ABQ3Y3J0_9ACTN</name>
<accession>A0ABQ3Y3J0</accession>
<comment type="similarity">
    <text evidence="1">Belongs to the enoyl-CoA hydratase/isomerase family.</text>
</comment>
<feature type="compositionally biased region" description="Low complexity" evidence="2">
    <location>
        <begin position="196"/>
        <end position="223"/>
    </location>
</feature>
<dbReference type="InterPro" id="IPR029069">
    <property type="entry name" value="HotDog_dom_sf"/>
</dbReference>
<protein>
    <recommendedName>
        <fullName evidence="3">MaoC-like domain-containing protein</fullName>
    </recommendedName>
</protein>
<evidence type="ECO:0000259" key="3">
    <source>
        <dbReference type="Pfam" id="PF01575"/>
    </source>
</evidence>
<evidence type="ECO:0000256" key="2">
    <source>
        <dbReference type="SAM" id="MobiDB-lite"/>
    </source>
</evidence>
<feature type="compositionally biased region" description="Pro residues" evidence="2">
    <location>
        <begin position="175"/>
        <end position="195"/>
    </location>
</feature>
<dbReference type="PANTHER" id="PTHR43841:SF1">
    <property type="entry name" value="3-HYDROXYACYL-THIOESTER DEHYDRATASE X"/>
    <property type="match status" value="1"/>
</dbReference>
<gene>
    <name evidence="4" type="ORF">Ade02nite_32030</name>
</gene>
<dbReference type="RefSeq" id="WP_203763129.1">
    <property type="nucleotide sequence ID" value="NZ_BAAABO010000012.1"/>
</dbReference>
<dbReference type="Pfam" id="PF01575">
    <property type="entry name" value="MaoC_dehydratas"/>
    <property type="match status" value="1"/>
</dbReference>
<dbReference type="PRINTS" id="PR01483">
    <property type="entry name" value="FASYNTHASE"/>
</dbReference>
<dbReference type="InterPro" id="IPR003965">
    <property type="entry name" value="Fatty_acid_synthase"/>
</dbReference>
<dbReference type="SUPFAM" id="SSF54637">
    <property type="entry name" value="Thioesterase/thiol ester dehydrase-isomerase"/>
    <property type="match status" value="2"/>
</dbReference>
<feature type="compositionally biased region" description="Polar residues" evidence="2">
    <location>
        <begin position="142"/>
        <end position="153"/>
    </location>
</feature>
<dbReference type="EMBL" id="BOMI01000063">
    <property type="protein sequence ID" value="GID74562.1"/>
    <property type="molecule type" value="Genomic_DNA"/>
</dbReference>
<comment type="caution">
    <text evidence="4">The sequence shown here is derived from an EMBL/GenBank/DDBJ whole genome shotgun (WGS) entry which is preliminary data.</text>
</comment>